<dbReference type="PANTHER" id="PTHR43513">
    <property type="entry name" value="DIHYDROOROTATE DEHYDROGENASE B (NAD(+)), ELECTRON TRANSFER SUBUNIT"/>
    <property type="match status" value="1"/>
</dbReference>
<dbReference type="SUPFAM" id="SSF52343">
    <property type="entry name" value="Ferredoxin reductase-like, C-terminal NADP-linked domain"/>
    <property type="match status" value="1"/>
</dbReference>
<dbReference type="Gene3D" id="2.40.30.10">
    <property type="entry name" value="Translation factors"/>
    <property type="match status" value="1"/>
</dbReference>
<dbReference type="AlphaFoldDB" id="A0A1T4SHP2"/>
<proteinExistence type="predicted"/>
<keyword evidence="1" id="KW-0408">Iron</keyword>
<dbReference type="PROSITE" id="PS51384">
    <property type="entry name" value="FAD_FR"/>
    <property type="match status" value="1"/>
</dbReference>
<comment type="cofactor">
    <cofactor evidence="1">
        <name>[2Fe-2S] cluster</name>
        <dbReference type="ChEBI" id="CHEBI:190135"/>
    </cofactor>
    <text evidence="1">Binds 1 [2Fe-2S] cluster per subunit.</text>
</comment>
<evidence type="ECO:0000259" key="2">
    <source>
        <dbReference type="PROSITE" id="PS51384"/>
    </source>
</evidence>
<reference evidence="3 4" key="1">
    <citation type="submission" date="2017-02" db="EMBL/GenBank/DDBJ databases">
        <authorList>
            <person name="Peterson S.W."/>
        </authorList>
    </citation>
    <scope>NUCLEOTIDE SEQUENCE [LARGE SCALE GENOMIC DNA]</scope>
    <source>
        <strain evidence="3 4">USBA 369</strain>
    </source>
</reference>
<evidence type="ECO:0000256" key="1">
    <source>
        <dbReference type="PIRSR" id="PIRSR006816-2"/>
    </source>
</evidence>
<sequence length="296" mass="32720">MDDVLLQEPSLAYAHTHTRAQDAAEPMLPRPFMIERRRKEAGGCFTLWLRDPTGQPFNFRVGQFNMLYVYGVGEVPISIAGDASDPSLLMHTIRGVGAVTDAMGRLKVGDTIGVRGPFGNGWPLDAAVGQDVFFVTSTVGLAPLRGLILETLARREEFGKVVLAYGSRGIHDCLYENDLHAWRARFDMTVYVTAHSAPIGYRGQVGSVAHLIERAEFDPPNTVAFVCRSEAMLPAAFAALEARGVAPDRFYTTMERNMKCAVGFCGHCQRGPTFMCRQGPVYRYSDIQHLFAVREL</sequence>
<name>A0A1T4SHP2_9HYPH</name>
<dbReference type="InterPro" id="IPR019480">
    <property type="entry name" value="Dihydroorotate_DH_Fe-S-bd"/>
</dbReference>
<dbReference type="GO" id="GO:0050660">
    <property type="term" value="F:flavin adenine dinucleotide binding"/>
    <property type="evidence" value="ECO:0007669"/>
    <property type="project" value="InterPro"/>
</dbReference>
<dbReference type="GO" id="GO:0051537">
    <property type="term" value="F:2 iron, 2 sulfur cluster binding"/>
    <property type="evidence" value="ECO:0007669"/>
    <property type="project" value="UniProtKB-KW"/>
</dbReference>
<keyword evidence="1" id="KW-0411">Iron-sulfur</keyword>
<dbReference type="InterPro" id="IPR017938">
    <property type="entry name" value="Riboflavin_synthase-like_b-brl"/>
</dbReference>
<gene>
    <name evidence="3" type="ORF">SAMN05428963_11118</name>
</gene>
<feature type="binding site" evidence="1">
    <location>
        <position position="265"/>
    </location>
    <ligand>
        <name>[2Fe-2S] cluster</name>
        <dbReference type="ChEBI" id="CHEBI:190135"/>
    </ligand>
</feature>
<dbReference type="Pfam" id="PF00175">
    <property type="entry name" value="NAD_binding_1"/>
    <property type="match status" value="1"/>
</dbReference>
<dbReference type="CDD" id="cd06221">
    <property type="entry name" value="sulfite_reductase_like"/>
    <property type="match status" value="1"/>
</dbReference>
<dbReference type="Pfam" id="PF10418">
    <property type="entry name" value="DHODB_Fe-S_bind"/>
    <property type="match status" value="1"/>
</dbReference>
<dbReference type="InterPro" id="IPR050353">
    <property type="entry name" value="PyrK_electron_transfer"/>
</dbReference>
<feature type="binding site" evidence="1">
    <location>
        <position position="260"/>
    </location>
    <ligand>
        <name>[2Fe-2S] cluster</name>
        <dbReference type="ChEBI" id="CHEBI:190135"/>
    </ligand>
</feature>
<dbReference type="InterPro" id="IPR001433">
    <property type="entry name" value="OxRdtase_FAD/NAD-bd"/>
</dbReference>
<dbReference type="SUPFAM" id="SSF63380">
    <property type="entry name" value="Riboflavin synthase domain-like"/>
    <property type="match status" value="1"/>
</dbReference>
<protein>
    <submittedName>
        <fullName evidence="3">NAD(P)H-flavin reductase</fullName>
    </submittedName>
</protein>
<dbReference type="GO" id="GO:0006221">
    <property type="term" value="P:pyrimidine nucleotide biosynthetic process"/>
    <property type="evidence" value="ECO:0007669"/>
    <property type="project" value="InterPro"/>
</dbReference>
<dbReference type="InterPro" id="IPR012165">
    <property type="entry name" value="Cyt_c3_hydrogenase_gsu"/>
</dbReference>
<dbReference type="RefSeq" id="WP_078709297.1">
    <property type="nucleotide sequence ID" value="NZ_FUXL01000011.1"/>
</dbReference>
<dbReference type="InterPro" id="IPR017927">
    <property type="entry name" value="FAD-bd_FR_type"/>
</dbReference>
<feature type="binding site" evidence="1">
    <location>
        <position position="268"/>
    </location>
    <ligand>
        <name>[2Fe-2S] cluster</name>
        <dbReference type="ChEBI" id="CHEBI:190135"/>
    </ligand>
</feature>
<keyword evidence="4" id="KW-1185">Reference proteome</keyword>
<dbReference type="PIRSF" id="PIRSF006816">
    <property type="entry name" value="Cyc3_hyd_g"/>
    <property type="match status" value="1"/>
</dbReference>
<dbReference type="PANTHER" id="PTHR43513:SF1">
    <property type="entry name" value="ANAEROBIC SULFITE REDUCTASE SUBUNIT B"/>
    <property type="match status" value="1"/>
</dbReference>
<dbReference type="STRING" id="1365950.SAMN05428963_11118"/>
<keyword evidence="1" id="KW-0479">Metal-binding</keyword>
<accession>A0A1T4SHP2</accession>
<dbReference type="InterPro" id="IPR039261">
    <property type="entry name" value="FNR_nucleotide-bd"/>
</dbReference>
<dbReference type="GO" id="GO:0016491">
    <property type="term" value="F:oxidoreductase activity"/>
    <property type="evidence" value="ECO:0007669"/>
    <property type="project" value="InterPro"/>
</dbReference>
<dbReference type="GO" id="GO:0046872">
    <property type="term" value="F:metal ion binding"/>
    <property type="evidence" value="ECO:0007669"/>
    <property type="project" value="UniProtKB-KW"/>
</dbReference>
<dbReference type="Gene3D" id="3.40.50.80">
    <property type="entry name" value="Nucleotide-binding domain of ferredoxin-NADP reductase (FNR) module"/>
    <property type="match status" value="1"/>
</dbReference>
<evidence type="ECO:0000313" key="4">
    <source>
        <dbReference type="Proteomes" id="UP000190135"/>
    </source>
</evidence>
<feature type="domain" description="FAD-binding FR-type" evidence="2">
    <location>
        <begin position="27"/>
        <end position="124"/>
    </location>
</feature>
<keyword evidence="1" id="KW-0001">2Fe-2S</keyword>
<dbReference type="EMBL" id="FUXL01000011">
    <property type="protein sequence ID" value="SKA27820.1"/>
    <property type="molecule type" value="Genomic_DNA"/>
</dbReference>
<feature type="binding site" evidence="1">
    <location>
        <position position="276"/>
    </location>
    <ligand>
        <name>[2Fe-2S] cluster</name>
        <dbReference type="ChEBI" id="CHEBI:190135"/>
    </ligand>
</feature>
<dbReference type="OrthoDB" id="9806195at2"/>
<dbReference type="Proteomes" id="UP000190135">
    <property type="component" value="Unassembled WGS sequence"/>
</dbReference>
<evidence type="ECO:0000313" key="3">
    <source>
        <dbReference type="EMBL" id="SKA27820.1"/>
    </source>
</evidence>
<organism evidence="3 4">
    <name type="scientific">Consotaella salsifontis</name>
    <dbReference type="NCBI Taxonomy" id="1365950"/>
    <lineage>
        <taxon>Bacteria</taxon>
        <taxon>Pseudomonadati</taxon>
        <taxon>Pseudomonadota</taxon>
        <taxon>Alphaproteobacteria</taxon>
        <taxon>Hyphomicrobiales</taxon>
        <taxon>Aurantimonadaceae</taxon>
        <taxon>Consotaella</taxon>
    </lineage>
</organism>